<dbReference type="SUPFAM" id="SSF55035">
    <property type="entry name" value="NAD-binding domain of HMG-CoA reductase"/>
    <property type="match status" value="1"/>
</dbReference>
<keyword evidence="3" id="KW-0521">NADP</keyword>
<dbReference type="InterPro" id="IPR004554">
    <property type="entry name" value="HMG_CoA_Rdtase_eu_arc"/>
</dbReference>
<comment type="caution">
    <text evidence="5">The sequence shown here is derived from an EMBL/GenBank/DDBJ whole genome shotgun (WGS) entry which is preliminary data.</text>
</comment>
<dbReference type="CDD" id="cd00643">
    <property type="entry name" value="HMG-CoA_reductase_classI"/>
    <property type="match status" value="1"/>
</dbReference>
<dbReference type="PANTHER" id="PTHR10572:SF24">
    <property type="entry name" value="3-HYDROXY-3-METHYLGLUTARYL-COENZYME A REDUCTASE"/>
    <property type="match status" value="1"/>
</dbReference>
<gene>
    <name evidence="5" type="ORF">EAH81_12780</name>
</gene>
<accession>A0A502ESS2</accession>
<proteinExistence type="inferred from homology"/>
<dbReference type="PANTHER" id="PTHR10572">
    <property type="entry name" value="3-HYDROXY-3-METHYLGLUTARYL-COENZYME A REDUCTASE"/>
    <property type="match status" value="1"/>
</dbReference>
<dbReference type="STRING" id="29533.SAMN05444387_3109"/>
<evidence type="ECO:0000256" key="3">
    <source>
        <dbReference type="ARBA" id="ARBA00022857"/>
    </source>
</evidence>
<dbReference type="EMBL" id="RCZH01000007">
    <property type="protein sequence ID" value="TPG40164.1"/>
    <property type="molecule type" value="Genomic_DNA"/>
</dbReference>
<dbReference type="Pfam" id="PF00368">
    <property type="entry name" value="HMG-CoA_red"/>
    <property type="match status" value="1"/>
</dbReference>
<evidence type="ECO:0000256" key="2">
    <source>
        <dbReference type="ARBA" id="ARBA00012999"/>
    </source>
</evidence>
<dbReference type="RefSeq" id="WP_140507485.1">
    <property type="nucleotide sequence ID" value="NZ_RCZH01000007.1"/>
</dbReference>
<organism evidence="5 6">
    <name type="scientific">Flavobacterium pectinovorum</name>
    <dbReference type="NCBI Taxonomy" id="29533"/>
    <lineage>
        <taxon>Bacteria</taxon>
        <taxon>Pseudomonadati</taxon>
        <taxon>Bacteroidota</taxon>
        <taxon>Flavobacteriia</taxon>
        <taxon>Flavobacteriales</taxon>
        <taxon>Flavobacteriaceae</taxon>
        <taxon>Flavobacterium</taxon>
    </lineage>
</organism>
<dbReference type="AlphaFoldDB" id="A0A502ESS2"/>
<protein>
    <recommendedName>
        <fullName evidence="2">hydroxymethylglutaryl-CoA reductase (NADPH)</fullName>
        <ecNumber evidence="2">1.1.1.34</ecNumber>
    </recommendedName>
</protein>
<dbReference type="InterPro" id="IPR023074">
    <property type="entry name" value="HMG_CoA_Rdtase_cat_sf"/>
</dbReference>
<dbReference type="InterPro" id="IPR009029">
    <property type="entry name" value="HMG_CoA_Rdtase_sub-bd_dom_sf"/>
</dbReference>
<evidence type="ECO:0000313" key="6">
    <source>
        <dbReference type="Proteomes" id="UP000319700"/>
    </source>
</evidence>
<reference evidence="5 6" key="1">
    <citation type="journal article" date="2019" name="Environ. Microbiol.">
        <title>Species interactions and distinct microbial communities in high Arctic permafrost affected cryosols are associated with the CH4 and CO2 gas fluxes.</title>
        <authorList>
            <person name="Altshuler I."/>
            <person name="Hamel J."/>
            <person name="Turney S."/>
            <person name="Magnuson E."/>
            <person name="Levesque R."/>
            <person name="Greer C."/>
            <person name="Whyte L.G."/>
        </authorList>
    </citation>
    <scope>NUCLEOTIDE SEQUENCE [LARGE SCALE GENOMIC DNA]</scope>
    <source>
        <strain evidence="5 6">42</strain>
    </source>
</reference>
<dbReference type="GO" id="GO:0008299">
    <property type="term" value="P:isoprenoid biosynthetic process"/>
    <property type="evidence" value="ECO:0007669"/>
    <property type="project" value="InterPro"/>
</dbReference>
<comment type="similarity">
    <text evidence="1">Belongs to the HMG-CoA reductase family.</text>
</comment>
<evidence type="ECO:0000256" key="1">
    <source>
        <dbReference type="ARBA" id="ARBA00007661"/>
    </source>
</evidence>
<dbReference type="InterPro" id="IPR009023">
    <property type="entry name" value="HMG_CoA_Rdtase_NAD(P)-bd_sf"/>
</dbReference>
<dbReference type="GO" id="GO:0015936">
    <property type="term" value="P:coenzyme A metabolic process"/>
    <property type="evidence" value="ECO:0007669"/>
    <property type="project" value="InterPro"/>
</dbReference>
<dbReference type="Proteomes" id="UP000319700">
    <property type="component" value="Unassembled WGS sequence"/>
</dbReference>
<dbReference type="GO" id="GO:0004420">
    <property type="term" value="F:hydroxymethylglutaryl-CoA reductase (NADPH) activity"/>
    <property type="evidence" value="ECO:0007669"/>
    <property type="project" value="UniProtKB-EC"/>
</dbReference>
<dbReference type="Gene3D" id="3.30.70.420">
    <property type="entry name" value="Hydroxymethylglutaryl-CoA reductase, class I/II, NAD/NADP-binding domain"/>
    <property type="match status" value="1"/>
</dbReference>
<dbReference type="EC" id="1.1.1.34" evidence="2"/>
<evidence type="ECO:0000256" key="4">
    <source>
        <dbReference type="ARBA" id="ARBA00023002"/>
    </source>
</evidence>
<keyword evidence="6" id="KW-1185">Reference proteome</keyword>
<name>A0A502ESS2_9FLAO</name>
<dbReference type="InterPro" id="IPR002202">
    <property type="entry name" value="HMG_CoA_Rdtase"/>
</dbReference>
<dbReference type="OrthoDB" id="9794902at2"/>
<keyword evidence="4" id="KW-0560">Oxidoreductase</keyword>
<dbReference type="PROSITE" id="PS50065">
    <property type="entry name" value="HMG_COA_REDUCTASE_4"/>
    <property type="match status" value="1"/>
</dbReference>
<dbReference type="PRINTS" id="PR00071">
    <property type="entry name" value="HMGCOARDTASE"/>
</dbReference>
<dbReference type="PROSITE" id="PS00318">
    <property type="entry name" value="HMG_COA_REDUCTASE_2"/>
    <property type="match status" value="1"/>
</dbReference>
<dbReference type="SUPFAM" id="SSF56542">
    <property type="entry name" value="Substrate-binding domain of HMG-CoA reductase"/>
    <property type="match status" value="1"/>
</dbReference>
<dbReference type="InterPro" id="IPR023076">
    <property type="entry name" value="HMG_CoA_Rdtase_CS"/>
</dbReference>
<dbReference type="Gene3D" id="3.90.770.10">
    <property type="entry name" value="3-hydroxy-3-methylglutaryl-coenzyme A Reductase, Chain A, domain 2"/>
    <property type="match status" value="1"/>
</dbReference>
<evidence type="ECO:0000313" key="5">
    <source>
        <dbReference type="EMBL" id="TPG40164.1"/>
    </source>
</evidence>
<sequence>MKNPPSIISRAKYDFIDSSTIEKIESYHSKPILESQKIPLQDPYTLNGQKLRLNFIRQQLKTNVDYLAGDKIFDDNESLKGNIENYIGMSQIPTGIIGPLVINGSNAQGIFYVPMATTEGTLLASYSRGAKACRESGAITVITLQEGLQRTPTFKFKNLIDLGKFVSWVLEHKETFATITRESSNYAILNDVGINIEGNILIIKFEYTSGDASGQNMTTICTDKICKYIVANCPVEPVFWTIEGNTSGDKKATSLTKRVRGRKITAEITLLKEVVQSVLKTTPQLLYRQWRINVSGAVKCGSIGTGMHPANAIAALFIACGQDVACTGEASTAITRIEIDDNGDLYCAITMPNIIVGTVGGGTSFPTQKECLQLIDCYGPGKSGKLAEIAIALCLTGEISIMAAMSAGQFTAAHQKFGR</sequence>